<proteinExistence type="predicted"/>
<dbReference type="OrthoDB" id="3337636at2"/>
<dbReference type="InterPro" id="IPR007111">
    <property type="entry name" value="NACHT_NTPase"/>
</dbReference>
<sequence length="1190" mass="128989">MQETRRGALGGASSEAGASHRAGIAALVAVYGLLGEPVPWLRSQAAPVLLRMEADLHVDDVVVDLADGTRAFMQAKLSTGDKAFKDTVDQWRRAVTSGECRPGDELLFVVTRSTPSLDRMAEALVTHQSGASLTAPAARQLDRLRRLTHDHGLDQVATAQLLAAAKVCALDARDDGPNEALGAACMNAAVVPVGHGRAAFRAMKAAARVQAEQRTASELHGWRGWLTGARLPLTADAAGTPAARLEALDQALANYREKWAAEQDILPLADLGLGLTSMTVPGATGDLRATPPLQGPGRDKLVDAARRQGRLFLVGPPGSGKTVASRLLAAHWAGRDIAPVPVWLPLRQLVPLLAPVGPYRLEPADLVQAAIGTTQPLLAEALLTRINRGEALIVLDALDEVHERQDAVVEAVAGLLDRLPFELDVVVTSRHSCLQAAARLQLPVYELHTPHSLTSSLDQLLETLAERFVDVAGHNDWIADRRRRVEHSRRVERDLWRVPLLATLMVLLIAERPVATLPGNRARLLTEVIDSSVRQWEMRRSRLTMPDTDPQLTADILIDCFDDIAHLTATAATASWHDAHQAVGARLQRHWGKPPGTAAAIARHTLEYWDATAGVFITDTPQGTLTARTRLLAEIGEARWAMRDPQSIPAWMHSTLTDPERAETARLAASLSPQAADTLIEQALNDGGTLLDLVHDALADGTAFDSTALHTYRQAQLTRLPALPDRNPKTPGVAIDLDEGRSPRAQLAAKLAEEDLDAAQTQQLIQAVGSMGHEQQAVITALCTQRQASKRATPLTPRELDVLEAGLAAAASTGSKDRAEIAGVDPLVRFAVEHGLLKRPDMLPHLVGAAHHVTIDTFEWLATALPKRGHRGALATITSAIKTDSLTAFIDMYKAMSAPHEILAELDSTPIQLTSTQAWHLDEAATLATAITTRNQPVSHIATAVKQHPELTREILRLLVQASGLDRALISAQFRSLRGEASRHPDWGLLHQASTRTPNLRLRPESIDTDLTTEALTSGNPWLIRLILRLAIETRSLPQDFAERVLEILPDIGPPARMNTASLLALRWPDLALPEDDAIVRAGAASVRASRLSQAQRHNDAQHILTDPDLLVRAEVAKRLRDANPEERAILEKALARPARQWTCIRCGSVTPSEAQQCAKEHPRPTPSLTDQREPGDGTAVRLGRHEDRP</sequence>
<organism evidence="3 4">
    <name type="scientific">Streptomyces agglomeratus</name>
    <dbReference type="NCBI Taxonomy" id="285458"/>
    <lineage>
        <taxon>Bacteria</taxon>
        <taxon>Bacillati</taxon>
        <taxon>Actinomycetota</taxon>
        <taxon>Actinomycetes</taxon>
        <taxon>Kitasatosporales</taxon>
        <taxon>Streptomycetaceae</taxon>
        <taxon>Streptomyces</taxon>
    </lineage>
</organism>
<keyword evidence="4" id="KW-1185">Reference proteome</keyword>
<dbReference type="AlphaFoldDB" id="A0A1E5NZE8"/>
<evidence type="ECO:0000256" key="1">
    <source>
        <dbReference type="SAM" id="MobiDB-lite"/>
    </source>
</evidence>
<name>A0A1E5NZE8_9ACTN</name>
<reference evidence="3 4" key="1">
    <citation type="submission" date="2016-08" db="EMBL/GenBank/DDBJ databases">
        <title>Complete genome sequence of Streptomyces agglomeratus strain 6-3-2, a novel anti-MRSA actinomycete isolated from Wuli of Tebit, China.</title>
        <authorList>
            <person name="Chen X."/>
        </authorList>
    </citation>
    <scope>NUCLEOTIDE SEQUENCE [LARGE SCALE GENOMIC DNA]</scope>
    <source>
        <strain evidence="3 4">6-3-2</strain>
    </source>
</reference>
<dbReference type="Proteomes" id="UP000095759">
    <property type="component" value="Unassembled WGS sequence"/>
</dbReference>
<protein>
    <recommendedName>
        <fullName evidence="2">NACHT domain-containing protein</fullName>
    </recommendedName>
</protein>
<feature type="domain" description="NACHT" evidence="2">
    <location>
        <begin position="311"/>
        <end position="439"/>
    </location>
</feature>
<comment type="caution">
    <text evidence="3">The sequence shown here is derived from an EMBL/GenBank/DDBJ whole genome shotgun (WGS) entry which is preliminary data.</text>
</comment>
<dbReference type="RefSeq" id="WP_069936266.1">
    <property type="nucleotide sequence ID" value="NZ_MEHJ01000002.1"/>
</dbReference>
<dbReference type="SUPFAM" id="SSF52540">
    <property type="entry name" value="P-loop containing nucleoside triphosphate hydrolases"/>
    <property type="match status" value="1"/>
</dbReference>
<evidence type="ECO:0000313" key="4">
    <source>
        <dbReference type="Proteomes" id="UP000095759"/>
    </source>
</evidence>
<gene>
    <name evidence="3" type="ORF">AS594_39655</name>
</gene>
<evidence type="ECO:0000313" key="3">
    <source>
        <dbReference type="EMBL" id="OEJ21639.1"/>
    </source>
</evidence>
<dbReference type="EMBL" id="MEHJ01000002">
    <property type="protein sequence ID" value="OEJ21639.1"/>
    <property type="molecule type" value="Genomic_DNA"/>
</dbReference>
<feature type="region of interest" description="Disordered" evidence="1">
    <location>
        <begin position="1153"/>
        <end position="1190"/>
    </location>
</feature>
<dbReference type="Pfam" id="PF05729">
    <property type="entry name" value="NACHT"/>
    <property type="match status" value="1"/>
</dbReference>
<dbReference type="InterPro" id="IPR027417">
    <property type="entry name" value="P-loop_NTPase"/>
</dbReference>
<dbReference type="Gene3D" id="3.40.50.300">
    <property type="entry name" value="P-loop containing nucleotide triphosphate hydrolases"/>
    <property type="match status" value="1"/>
</dbReference>
<evidence type="ECO:0000259" key="2">
    <source>
        <dbReference type="Pfam" id="PF05729"/>
    </source>
</evidence>
<accession>A0A1E5NZE8</accession>